<dbReference type="EMBL" id="CACVBS010000079">
    <property type="protein sequence ID" value="CAA7269661.1"/>
    <property type="molecule type" value="Genomic_DNA"/>
</dbReference>
<feature type="region of interest" description="Disordered" evidence="1">
    <location>
        <begin position="256"/>
        <end position="357"/>
    </location>
</feature>
<organism evidence="2 3">
    <name type="scientific">Cyclocybe aegerita</name>
    <name type="common">Black poplar mushroom</name>
    <name type="synonym">Agrocybe aegerita</name>
    <dbReference type="NCBI Taxonomy" id="1973307"/>
    <lineage>
        <taxon>Eukaryota</taxon>
        <taxon>Fungi</taxon>
        <taxon>Dikarya</taxon>
        <taxon>Basidiomycota</taxon>
        <taxon>Agaricomycotina</taxon>
        <taxon>Agaricomycetes</taxon>
        <taxon>Agaricomycetidae</taxon>
        <taxon>Agaricales</taxon>
        <taxon>Agaricineae</taxon>
        <taxon>Bolbitiaceae</taxon>
        <taxon>Cyclocybe</taxon>
    </lineage>
</organism>
<evidence type="ECO:0000313" key="2">
    <source>
        <dbReference type="EMBL" id="CAA7269661.1"/>
    </source>
</evidence>
<gene>
    <name evidence="2" type="ORF">AAE3_LOCUS11933</name>
</gene>
<dbReference type="AlphaFoldDB" id="A0A8S0XZG7"/>
<evidence type="ECO:0000313" key="3">
    <source>
        <dbReference type="Proteomes" id="UP000467700"/>
    </source>
</evidence>
<accession>A0A8S0XZG7</accession>
<feature type="compositionally biased region" description="Low complexity" evidence="1">
    <location>
        <begin position="298"/>
        <end position="316"/>
    </location>
</feature>
<feature type="compositionally biased region" description="Polar residues" evidence="1">
    <location>
        <begin position="336"/>
        <end position="353"/>
    </location>
</feature>
<evidence type="ECO:0000256" key="1">
    <source>
        <dbReference type="SAM" id="MobiDB-lite"/>
    </source>
</evidence>
<comment type="caution">
    <text evidence="2">The sequence shown here is derived from an EMBL/GenBank/DDBJ whole genome shotgun (WGS) entry which is preliminary data.</text>
</comment>
<name>A0A8S0XZG7_CYCAE</name>
<dbReference type="OrthoDB" id="3062213at2759"/>
<reference evidence="2 3" key="1">
    <citation type="submission" date="2020-01" db="EMBL/GenBank/DDBJ databases">
        <authorList>
            <person name="Gupta K D."/>
        </authorList>
    </citation>
    <scope>NUCLEOTIDE SEQUENCE [LARGE SCALE GENOMIC DNA]</scope>
</reference>
<keyword evidence="3" id="KW-1185">Reference proteome</keyword>
<protein>
    <submittedName>
        <fullName evidence="2">Uncharacterized protein</fullName>
    </submittedName>
</protein>
<proteinExistence type="predicted"/>
<sequence length="618" mass="66102">MHEVASKQLGMVSITITSYPKNMTQNGMIFHDYNDELSSEGVVVENFVRYNHEAALAMAAAAGEFFKYVRQAREGTLSPKSAHGKGGFLWMERGVGGIPILPPPIRGNAGVKLKITQRQILRQFFQDHYRLASGNPSAHPLWEQMRIHGDKFYAAAMVPADYLHSPGVRHDFLFSNPTRMPGALVGELIDHLRGRQAAEGELSFMFTHTLSEGKFVLATYLEGCREACQKAQEFGSYSYQREDVVAGDMDMEVDGPEEEVHVDGVPPPQPAADTSGPSPEPITPHQEGNGLRGQSKDAAGTGARAAAPRVATSGAPQQPQTLDPQLAEVSPAPSIISPTHSCQPGSSSITQPLYSHHPQHQTQGFVFGLPGGAAFGSDTKCAYPYNIPGHANYDPAPGYGPHNGFLPPAQPPVKWGPSSTPVPEVYPAPGAAVLLNGMSAMSQQGSPLSAQINAMAPSAIAQTIGTVLQPQSILHNTAGGEMLPACIFLPPSPLLPPPSFIIDFESQLGKHRRISTPGISIRLNSRAGNPQVRPTPVMGGSAAGHHVIPDTDSFFLHWRSAMLQSQAALSDAPLPVIRTPRIKNTTTPAVSTHITRSAAASSMNLCTTRVAQKGKKKR</sequence>
<dbReference type="Proteomes" id="UP000467700">
    <property type="component" value="Unassembled WGS sequence"/>
</dbReference>